<dbReference type="AlphaFoldDB" id="A0A1G8C142"/>
<reference evidence="2" key="1">
    <citation type="submission" date="2016-10" db="EMBL/GenBank/DDBJ databases">
        <authorList>
            <person name="Varghese N."/>
            <person name="Submissions S."/>
        </authorList>
    </citation>
    <scope>NUCLEOTIDE SEQUENCE [LARGE SCALE GENOMIC DNA]</scope>
    <source>
        <strain evidence="2">930I</strain>
    </source>
</reference>
<organism evidence="1 2">
    <name type="scientific">Roseospirillum parvum</name>
    <dbReference type="NCBI Taxonomy" id="83401"/>
    <lineage>
        <taxon>Bacteria</taxon>
        <taxon>Pseudomonadati</taxon>
        <taxon>Pseudomonadota</taxon>
        <taxon>Alphaproteobacteria</taxon>
        <taxon>Rhodospirillales</taxon>
        <taxon>Rhodospirillaceae</taxon>
        <taxon>Roseospirillum</taxon>
    </lineage>
</organism>
<dbReference type="EMBL" id="FNCV01000006">
    <property type="protein sequence ID" value="SDH39084.1"/>
    <property type="molecule type" value="Genomic_DNA"/>
</dbReference>
<sequence length="95" mass="10102">MSELMLSHMQSTLERVSGELSALKGKADADRERMLGALGDLSANSGAVMTVLAAFLKAHRLDPAIALAVLDEEEAESGIQSPEIRQRVKQLVGAV</sequence>
<evidence type="ECO:0000313" key="2">
    <source>
        <dbReference type="Proteomes" id="UP000217076"/>
    </source>
</evidence>
<evidence type="ECO:0000313" key="1">
    <source>
        <dbReference type="EMBL" id="SDH39084.1"/>
    </source>
</evidence>
<protein>
    <submittedName>
        <fullName evidence="1">Uncharacterized protein</fullName>
    </submittedName>
</protein>
<dbReference type="Proteomes" id="UP000217076">
    <property type="component" value="Unassembled WGS sequence"/>
</dbReference>
<proteinExistence type="predicted"/>
<dbReference type="STRING" id="83401.SAMN05421742_106172"/>
<accession>A0A1G8C142</accession>
<name>A0A1G8C142_9PROT</name>
<keyword evidence="2" id="KW-1185">Reference proteome</keyword>
<gene>
    <name evidence="1" type="ORF">SAMN05421742_106172</name>
</gene>
<dbReference type="RefSeq" id="WP_092619623.1">
    <property type="nucleotide sequence ID" value="NZ_FNCV01000006.1"/>
</dbReference>